<reference evidence="1" key="1">
    <citation type="submission" date="2023-04" db="EMBL/GenBank/DDBJ databases">
        <authorList>
            <person name="Vijverberg K."/>
            <person name="Xiong W."/>
            <person name="Schranz E."/>
        </authorList>
    </citation>
    <scope>NUCLEOTIDE SEQUENCE</scope>
</reference>
<protein>
    <submittedName>
        <fullName evidence="1">Uncharacterized protein</fullName>
    </submittedName>
</protein>
<dbReference type="EMBL" id="OX465077">
    <property type="protein sequence ID" value="CAI9269824.1"/>
    <property type="molecule type" value="Genomic_DNA"/>
</dbReference>
<evidence type="ECO:0000313" key="2">
    <source>
        <dbReference type="Proteomes" id="UP001177003"/>
    </source>
</evidence>
<organism evidence="1 2">
    <name type="scientific">Lactuca saligna</name>
    <name type="common">Willowleaf lettuce</name>
    <dbReference type="NCBI Taxonomy" id="75948"/>
    <lineage>
        <taxon>Eukaryota</taxon>
        <taxon>Viridiplantae</taxon>
        <taxon>Streptophyta</taxon>
        <taxon>Embryophyta</taxon>
        <taxon>Tracheophyta</taxon>
        <taxon>Spermatophyta</taxon>
        <taxon>Magnoliopsida</taxon>
        <taxon>eudicotyledons</taxon>
        <taxon>Gunneridae</taxon>
        <taxon>Pentapetalae</taxon>
        <taxon>asterids</taxon>
        <taxon>campanulids</taxon>
        <taxon>Asterales</taxon>
        <taxon>Asteraceae</taxon>
        <taxon>Cichorioideae</taxon>
        <taxon>Cichorieae</taxon>
        <taxon>Lactucinae</taxon>
        <taxon>Lactuca</taxon>
    </lineage>
</organism>
<dbReference type="AlphaFoldDB" id="A0AA35V3L3"/>
<evidence type="ECO:0000313" key="1">
    <source>
        <dbReference type="EMBL" id="CAI9269824.1"/>
    </source>
</evidence>
<accession>A0AA35V3L3</accession>
<name>A0AA35V3L3_LACSI</name>
<keyword evidence="2" id="KW-1185">Reference proteome</keyword>
<proteinExistence type="predicted"/>
<dbReference type="Proteomes" id="UP001177003">
    <property type="component" value="Chromosome 1"/>
</dbReference>
<sequence length="192" mass="21560">MNLDKTNQVVEASSYVCMDTTKKVDKLITDARSFMSTFQNSFEMNNAKVNVVITSLGSTLHIEKDHLEPVRTGIKIDNSKFHSSISSKIDKLHEDLAMENKIMDKLAVKTEKVKVLSVQLSHANTRIDEFLSKKATMKSCIADVNALLSYIIETHDSLVTITVKKHLAEKLRLVFTMLNRLEGVSESGTFPK</sequence>
<gene>
    <name evidence="1" type="ORF">LSALG_LOCUS10176</name>
</gene>